<dbReference type="InterPro" id="IPR021678">
    <property type="entry name" value="DUF3263"/>
</dbReference>
<dbReference type="EMBL" id="VSZI01000001">
    <property type="protein sequence ID" value="TYR19465.1"/>
    <property type="molecule type" value="Genomic_DNA"/>
</dbReference>
<dbReference type="Proteomes" id="UP000324726">
    <property type="component" value="Unassembled WGS sequence"/>
</dbReference>
<dbReference type="Pfam" id="PF11662">
    <property type="entry name" value="DUF3263"/>
    <property type="match status" value="1"/>
</dbReference>
<proteinExistence type="predicted"/>
<evidence type="ECO:0000313" key="1">
    <source>
        <dbReference type="EMBL" id="TYR19465.1"/>
    </source>
</evidence>
<evidence type="ECO:0000313" key="2">
    <source>
        <dbReference type="Proteomes" id="UP000324726"/>
    </source>
</evidence>
<comment type="caution">
    <text evidence="1">The sequence shown here is derived from an EMBL/GenBank/DDBJ whole genome shotgun (WGS) entry which is preliminary data.</text>
</comment>
<protein>
    <submittedName>
        <fullName evidence="1">DUF3263 domain-containing protein</fullName>
    </submittedName>
</protein>
<gene>
    <name evidence="1" type="ORF">FYJ87_00040</name>
</gene>
<sequence>MGMPASVNPENSALSERERAMLEFERQWWRHPGAKGEAIQDRFGVKPVRYFQQLNRLIEKPEALDFDPVLVRTLLRRREE</sequence>
<accession>A0A5D4FW45</accession>
<dbReference type="AlphaFoldDB" id="A0A5D4FW45"/>
<organism evidence="1 2">
    <name type="scientific">Corynebacterium urealyticum</name>
    <dbReference type="NCBI Taxonomy" id="43771"/>
    <lineage>
        <taxon>Bacteria</taxon>
        <taxon>Bacillati</taxon>
        <taxon>Actinomycetota</taxon>
        <taxon>Actinomycetes</taxon>
        <taxon>Mycobacteriales</taxon>
        <taxon>Corynebacteriaceae</taxon>
        <taxon>Corynebacterium</taxon>
    </lineage>
</organism>
<name>A0A5D4FW45_9CORY</name>
<reference evidence="1 2" key="1">
    <citation type="submission" date="2019-08" db="EMBL/GenBank/DDBJ databases">
        <title>Draft genome of C. urealyticum strain VH4248.</title>
        <authorList>
            <person name="Navas J."/>
        </authorList>
    </citation>
    <scope>NUCLEOTIDE SEQUENCE [LARGE SCALE GENOMIC DNA]</scope>
    <source>
        <strain evidence="1 2">VH4248</strain>
    </source>
</reference>